<evidence type="ECO:0000313" key="2">
    <source>
        <dbReference type="EMBL" id="RWU04357.1"/>
    </source>
</evidence>
<accession>A0A3S3QDY8</accession>
<comment type="caution">
    <text evidence="2">The sequence shown here is derived from an EMBL/GenBank/DDBJ whole genome shotgun (WGS) entry which is preliminary data.</text>
</comment>
<name>A0A3S3QDY8_9SPHI</name>
<reference evidence="2 3" key="1">
    <citation type="submission" date="2018-06" db="EMBL/GenBank/DDBJ databases">
        <title>Pedobacter endophyticus sp. nov., an endophytic bacterium isolated from a leaf of Triticum aestivum.</title>
        <authorList>
            <person name="Zhang L."/>
        </authorList>
    </citation>
    <scope>NUCLEOTIDE SEQUENCE [LARGE SCALE GENOMIC DNA]</scope>
    <source>
        <strain evidence="2 3">CM134L-2</strain>
    </source>
</reference>
<dbReference type="AlphaFoldDB" id="A0A3S3QDY8"/>
<organism evidence="2 3">
    <name type="scientific">Pedobacter chitinilyticus</name>
    <dbReference type="NCBI Taxonomy" id="2233776"/>
    <lineage>
        <taxon>Bacteria</taxon>
        <taxon>Pseudomonadati</taxon>
        <taxon>Bacteroidota</taxon>
        <taxon>Sphingobacteriia</taxon>
        <taxon>Sphingobacteriales</taxon>
        <taxon>Sphingobacteriaceae</taxon>
        <taxon>Pedobacter</taxon>
    </lineage>
</organism>
<sequence>MKKIILIVVSVMLIALAAFAQNENQLFSRLQGIYSNGTDFFNVDGIEITSQTKAEEFSKKNILKHFSKLKIKEKDLVQGDSTLGFRNFYVVKKYEEPKGVPNSVSYYFVENKNNQILAVTFASLMATNQVLERQLVPLIRDEKIPPRVFNSFGTDSINFAGRQIKIGRNCSWRGVNNMQCPSYGQMSWSIHATLKGAQQDIDSQVARIFNQKKGKTVLDTTVAVIFEGTEVSARKITYDFTGISSLLLTMEGGKRLNIYFVVAPVRNNYVSCVMSFWDTDQINKSGLPPLLEKVMSLK</sequence>
<dbReference type="OrthoDB" id="995555at2"/>
<feature type="signal peptide" evidence="1">
    <location>
        <begin position="1"/>
        <end position="20"/>
    </location>
</feature>
<dbReference type="EMBL" id="SAYW01000007">
    <property type="protein sequence ID" value="RWU04357.1"/>
    <property type="molecule type" value="Genomic_DNA"/>
</dbReference>
<evidence type="ECO:0000256" key="1">
    <source>
        <dbReference type="SAM" id="SignalP"/>
    </source>
</evidence>
<protein>
    <submittedName>
        <fullName evidence="2">Uncharacterized protein</fullName>
    </submittedName>
</protein>
<keyword evidence="3" id="KW-1185">Reference proteome</keyword>
<dbReference type="Proteomes" id="UP000284120">
    <property type="component" value="Unassembled WGS sequence"/>
</dbReference>
<keyword evidence="1" id="KW-0732">Signal</keyword>
<proteinExistence type="predicted"/>
<gene>
    <name evidence="2" type="ORF">DPV69_18750</name>
</gene>
<feature type="chain" id="PRO_5018642182" evidence="1">
    <location>
        <begin position="21"/>
        <end position="298"/>
    </location>
</feature>
<evidence type="ECO:0000313" key="3">
    <source>
        <dbReference type="Proteomes" id="UP000284120"/>
    </source>
</evidence>
<dbReference type="RefSeq" id="WP_113648952.1">
    <property type="nucleotide sequence ID" value="NZ_QMHN01000007.1"/>
</dbReference>